<dbReference type="eggNOG" id="COG0428">
    <property type="taxonomic scope" value="Bacteria"/>
</dbReference>
<evidence type="ECO:0000313" key="3">
    <source>
        <dbReference type="Proteomes" id="UP000013165"/>
    </source>
</evidence>
<dbReference type="RefSeq" id="WP_004583129.1">
    <property type="nucleotide sequence ID" value="NZ_AP028878.1"/>
</dbReference>
<keyword evidence="1" id="KW-1133">Transmembrane helix</keyword>
<evidence type="ECO:0000313" key="2">
    <source>
        <dbReference type="EMBL" id="ENO16619.1"/>
    </source>
</evidence>
<dbReference type="STRING" id="626887.J057_02895"/>
<gene>
    <name evidence="2" type="ORF">J057_02895</name>
</gene>
<feature type="transmembrane region" description="Helical" evidence="1">
    <location>
        <begin position="111"/>
        <end position="134"/>
    </location>
</feature>
<dbReference type="HOGENOM" id="CLU_015114_8_0_6"/>
<feature type="transmembrane region" description="Helical" evidence="1">
    <location>
        <begin position="43"/>
        <end position="60"/>
    </location>
</feature>
<accession>N6W8P1</accession>
<dbReference type="EMBL" id="APLQ01000010">
    <property type="protein sequence ID" value="ENO16619.1"/>
    <property type="molecule type" value="Genomic_DNA"/>
</dbReference>
<organism evidence="2 3">
    <name type="scientific">Marinobacter nanhaiticus D15-8W</name>
    <dbReference type="NCBI Taxonomy" id="626887"/>
    <lineage>
        <taxon>Bacteria</taxon>
        <taxon>Pseudomonadati</taxon>
        <taxon>Pseudomonadota</taxon>
        <taxon>Gammaproteobacteria</taxon>
        <taxon>Pseudomonadales</taxon>
        <taxon>Marinobacteraceae</taxon>
        <taxon>Marinobacter</taxon>
    </lineage>
</organism>
<sequence length="249" mass="26224">MTSIWTTVVLATLAGAAMPAGALLGRIEHLGPNWLDNELRHSVIAFGGGALLSAVALVLVPEALPASNALMIALAMILGGLFFGYLDAILSRSRGSVSQLIAMLADFIPESLALGAMFAIDGEGGVLLAILIALQNVPEGFNAFREMTASEDPDKIRRGRVAQNMRGKTVLLLFCLLVPLGPAAGLVGHYWLAEHDAVLAFIMLFASGGILYLVFQDIAPQARLERHWAPSLGAVVGFLFGVLGHLATT</sequence>
<dbReference type="Proteomes" id="UP000013165">
    <property type="component" value="Unassembled WGS sequence"/>
</dbReference>
<feature type="transmembrane region" description="Helical" evidence="1">
    <location>
        <begin position="227"/>
        <end position="247"/>
    </location>
</feature>
<comment type="caution">
    <text evidence="2">The sequence shown here is derived from an EMBL/GenBank/DDBJ whole genome shotgun (WGS) entry which is preliminary data.</text>
</comment>
<keyword evidence="1" id="KW-0812">Transmembrane</keyword>
<protein>
    <submittedName>
        <fullName evidence="2">Divalent cation transporter</fullName>
    </submittedName>
</protein>
<name>N6W8P1_9GAMM</name>
<feature type="transmembrane region" description="Helical" evidence="1">
    <location>
        <begin position="197"/>
        <end position="215"/>
    </location>
</feature>
<dbReference type="AlphaFoldDB" id="N6W8P1"/>
<feature type="transmembrane region" description="Helical" evidence="1">
    <location>
        <begin position="72"/>
        <end position="91"/>
    </location>
</feature>
<dbReference type="OrthoDB" id="5766358at2"/>
<evidence type="ECO:0000256" key="1">
    <source>
        <dbReference type="SAM" id="Phobius"/>
    </source>
</evidence>
<reference evidence="2 3" key="1">
    <citation type="journal article" date="2013" name="Genome Announc.">
        <title>Genome Sequence of the Polycyclic Aromatic Hydrocarbon-Degrading Bacterium Strain Marinobacter nanhaiticus D15-8WT.</title>
        <authorList>
            <person name="Cui Z."/>
            <person name="Gao W."/>
            <person name="Li Q."/>
            <person name="Xu G."/>
            <person name="Zheng L."/>
        </authorList>
    </citation>
    <scope>NUCLEOTIDE SEQUENCE [LARGE SCALE GENOMIC DNA]</scope>
    <source>
        <strain evidence="2 3">D15-8W</strain>
    </source>
</reference>
<proteinExistence type="predicted"/>
<feature type="transmembrane region" description="Helical" evidence="1">
    <location>
        <begin position="170"/>
        <end position="191"/>
    </location>
</feature>
<keyword evidence="3" id="KW-1185">Reference proteome</keyword>
<keyword evidence="1" id="KW-0472">Membrane</keyword>
<dbReference type="PATRIC" id="fig|626887.3.peg.559"/>